<dbReference type="InterPro" id="IPR012347">
    <property type="entry name" value="Ferritin-like"/>
</dbReference>
<feature type="domain" description="Iminophenyl-pyruvate dimer synthase" evidence="1">
    <location>
        <begin position="36"/>
        <end position="285"/>
    </location>
</feature>
<dbReference type="Proteomes" id="UP000546642">
    <property type="component" value="Unassembled WGS sequence"/>
</dbReference>
<evidence type="ECO:0000313" key="3">
    <source>
        <dbReference type="Proteomes" id="UP000546642"/>
    </source>
</evidence>
<reference evidence="2 3" key="1">
    <citation type="submission" date="2020-08" db="EMBL/GenBank/DDBJ databases">
        <title>Sequencing the genomes of 1000 actinobacteria strains.</title>
        <authorList>
            <person name="Klenk H.-P."/>
        </authorList>
    </citation>
    <scope>NUCLEOTIDE SEQUENCE [LARGE SCALE GENOMIC DNA]</scope>
    <source>
        <strain evidence="2 3">DSM 46659</strain>
    </source>
</reference>
<dbReference type="Pfam" id="PF12902">
    <property type="entry name" value="Ferritin-like"/>
    <property type="match status" value="1"/>
</dbReference>
<keyword evidence="3" id="KW-1185">Reference proteome</keyword>
<evidence type="ECO:0000313" key="2">
    <source>
        <dbReference type="EMBL" id="MBB6170961.1"/>
    </source>
</evidence>
<proteinExistence type="predicted"/>
<dbReference type="PANTHER" id="PTHR34400:SF4">
    <property type="entry name" value="MEMBRANE PROTEIN"/>
    <property type="match status" value="1"/>
</dbReference>
<dbReference type="RefSeq" id="WP_184073997.1">
    <property type="nucleotide sequence ID" value="NZ_JACHDS010000001.1"/>
</dbReference>
<dbReference type="PANTHER" id="PTHR34400">
    <property type="match status" value="1"/>
</dbReference>
<dbReference type="AlphaFoldDB" id="A0A7X0D4N0"/>
<name>A0A7X0D4N0_9ACTN</name>
<dbReference type="InterPro" id="IPR026820">
    <property type="entry name" value="VioB/RebD_dom"/>
</dbReference>
<dbReference type="EMBL" id="JACHDS010000001">
    <property type="protein sequence ID" value="MBB6170961.1"/>
    <property type="molecule type" value="Genomic_DNA"/>
</dbReference>
<organism evidence="2 3">
    <name type="scientific">Nocardiopsis mwathae</name>
    <dbReference type="NCBI Taxonomy" id="1472723"/>
    <lineage>
        <taxon>Bacteria</taxon>
        <taxon>Bacillati</taxon>
        <taxon>Actinomycetota</taxon>
        <taxon>Actinomycetes</taxon>
        <taxon>Streptosporangiales</taxon>
        <taxon>Nocardiopsidaceae</taxon>
        <taxon>Nocardiopsis</taxon>
    </lineage>
</organism>
<dbReference type="Gene3D" id="1.20.1260.10">
    <property type="match status" value="1"/>
</dbReference>
<gene>
    <name evidence="2" type="ORF">HNR23_001021</name>
</gene>
<protein>
    <recommendedName>
        <fullName evidence="1">Iminophenyl-pyruvate dimer synthase domain-containing protein</fullName>
    </recommendedName>
</protein>
<evidence type="ECO:0000259" key="1">
    <source>
        <dbReference type="Pfam" id="PF12902"/>
    </source>
</evidence>
<accession>A0A7X0D4N0</accession>
<sequence>MSTQSTQSTQSTEAVYTTPDASKDIETVEELFSHLYDASRVEMQSIPMYLYAGYSIQTQNSSRWAAGVGAFRLIKSVVIEEMLHLALTRNLIISIGYGDRIQFSDPGFIPAYPCDMLHRNPEDPLKLHLAPLTPKLVKDVFMKFEQPAKKGSPPQSKNYDSLGQFYRAIYDGFIRLSGILDTDIGAEFGTEVAPEKRFRFDATWMNDLFKNNKPELQYVETYWNEGGGGSPIVVHNLKTALDAINTIVEQGEGMDDDRQVVPKKPADPQPGEFELPHYVKFKRIADQWEPIGNIHPLPTDPRIAAYPEEDGIRDLAELCNAAYVYTLRLLDEIYRTPWDDVKPGKRSPRYGLERKFIAAMQGLLFGCVRELVQTKITSGAYEGRNAAPTFEYYEFPEGEDMTEHLKDMCQDVITDFPRLGGDNGVLWLIDKMPSLEPLIPLPAIPKARV</sequence>
<comment type="caution">
    <text evidence="2">The sequence shown here is derived from an EMBL/GenBank/DDBJ whole genome shotgun (WGS) entry which is preliminary data.</text>
</comment>